<dbReference type="EMBL" id="JAIQCV010000011">
    <property type="protein sequence ID" value="KAH1045801.1"/>
    <property type="molecule type" value="Genomic_DNA"/>
</dbReference>
<evidence type="ECO:0000256" key="5">
    <source>
        <dbReference type="ARBA" id="ARBA00022989"/>
    </source>
</evidence>
<comment type="similarity">
    <text evidence="2 8">Belongs to the MLO family.</text>
</comment>
<protein>
    <recommendedName>
        <fullName evidence="8">MLO-like protein</fullName>
    </recommendedName>
</protein>
<dbReference type="GO" id="GO:0006952">
    <property type="term" value="P:defense response"/>
    <property type="evidence" value="ECO:0007669"/>
    <property type="project" value="UniProtKB-KW"/>
</dbReference>
<evidence type="ECO:0000256" key="6">
    <source>
        <dbReference type="ARBA" id="ARBA00023136"/>
    </source>
</evidence>
<proteinExistence type="inferred from homology"/>
<feature type="transmembrane region" description="Helical" evidence="10">
    <location>
        <begin position="336"/>
        <end position="358"/>
    </location>
</feature>
<evidence type="ECO:0000256" key="7">
    <source>
        <dbReference type="ARBA" id="ARBA00023265"/>
    </source>
</evidence>
<evidence type="ECO:0000256" key="9">
    <source>
        <dbReference type="SAM" id="MobiDB-lite"/>
    </source>
</evidence>
<dbReference type="Pfam" id="PF03094">
    <property type="entry name" value="Mlo"/>
    <property type="match status" value="2"/>
</dbReference>
<dbReference type="OrthoDB" id="1388414at2759"/>
<comment type="function">
    <text evidence="8">May be involved in modulation of pathogen defense and leaf cell death.</text>
</comment>
<dbReference type="GO" id="GO:0005516">
    <property type="term" value="F:calmodulin binding"/>
    <property type="evidence" value="ECO:0007669"/>
    <property type="project" value="UniProtKB-KW"/>
</dbReference>
<dbReference type="PANTHER" id="PTHR31942">
    <property type="entry name" value="MLO-LIKE PROTEIN 1"/>
    <property type="match status" value="1"/>
</dbReference>
<feature type="transmembrane region" description="Helical" evidence="10">
    <location>
        <begin position="16"/>
        <end position="39"/>
    </location>
</feature>
<evidence type="ECO:0000256" key="3">
    <source>
        <dbReference type="ARBA" id="ARBA00022692"/>
    </source>
</evidence>
<feature type="region of interest" description="Disordered" evidence="9">
    <location>
        <begin position="484"/>
        <end position="513"/>
    </location>
</feature>
<name>A0A9D3UI61_9ROSI</name>
<comment type="subcellular location">
    <subcellularLocation>
        <location evidence="1 8">Membrane</location>
        <topology evidence="1 8">Multi-pass membrane protein</topology>
    </subcellularLocation>
</comment>
<evidence type="ECO:0000256" key="4">
    <source>
        <dbReference type="ARBA" id="ARBA00022821"/>
    </source>
</evidence>
<evidence type="ECO:0000256" key="8">
    <source>
        <dbReference type="RuleBase" id="RU280816"/>
    </source>
</evidence>
<feature type="transmembrane region" description="Helical" evidence="10">
    <location>
        <begin position="308"/>
        <end position="330"/>
    </location>
</feature>
<feature type="transmembrane region" description="Helical" evidence="10">
    <location>
        <begin position="392"/>
        <end position="413"/>
    </location>
</feature>
<dbReference type="Proteomes" id="UP000828251">
    <property type="component" value="Unassembled WGS sequence"/>
</dbReference>
<keyword evidence="12" id="KW-1185">Reference proteome</keyword>
<keyword evidence="5 8" id="KW-1133">Transmembrane helix</keyword>
<dbReference type="AlphaFoldDB" id="A0A9D3UI61"/>
<gene>
    <name evidence="8" type="primary">MLO</name>
    <name evidence="11" type="ORF">J1N35_036585</name>
</gene>
<evidence type="ECO:0000256" key="2">
    <source>
        <dbReference type="ARBA" id="ARBA00006574"/>
    </source>
</evidence>
<accession>A0A9D3UI61</accession>
<keyword evidence="6 8" id="KW-0472">Membrane</keyword>
<evidence type="ECO:0000313" key="12">
    <source>
        <dbReference type="Proteomes" id="UP000828251"/>
    </source>
</evidence>
<dbReference type="GO" id="GO:0016020">
    <property type="term" value="C:membrane"/>
    <property type="evidence" value="ECO:0007669"/>
    <property type="project" value="UniProtKB-SubCell"/>
</dbReference>
<dbReference type="PANTHER" id="PTHR31942:SF84">
    <property type="entry name" value="MLO-LIKE PROTEIN 12"/>
    <property type="match status" value="1"/>
</dbReference>
<keyword evidence="3 8" id="KW-0812">Transmembrane</keyword>
<comment type="domain">
    <text evidence="8">The C-terminus contains a calmodulin-binding domain, which binds calmodulin in a calcium-dependent fashion.</text>
</comment>
<feature type="transmembrane region" description="Helical" evidence="10">
    <location>
        <begin position="433"/>
        <end position="456"/>
    </location>
</feature>
<sequence>MANDYKARSLEETPTWAVAVVCFVLVVISIFIEHAIHIVGKWFNKRHKTSLYEALEKVKAELMLMGFISLLLTVFQGPISEICIPPHVANTWHPCNKKTEAEKYSEKSSGRKLVEFSDDDSFYIPRRSLASKSDKCAEQARFFSFNLCIFHSLFIKTVYLDSQVYIFFQGKVAFVSAYGIHQLHIFIFVLAVCHILYCIIIYALGRTKMRKWKAWENETKTIEYQFYNDPERFRFARDTSFGRRHLSFWSRSTLTLWIVCFFRQFFGSVTKVDYLTLRHGFIMAHLAPGNETKFDFQKYIKRSLEDDFKVVVGISPIIWFIAVLFLLAYTHGWYSYLWLPFIPLILILMVGAKLQVIITKMGLRIQDRGDVVKGAPVVQPGDDLFWFGRPRFLLFLIHVVLFTNAFQLAFFVWSTYEFTIRSCYHEHIEDVIIRVSMGVIIQFLCSYVTLPLYALVTQMGTNMRPTIFNDRVAAALKNWHHTAKKHTKQSRLLHSENTTPFSSRPATPTHGMSPVHILHKHPQRSETYGISSGHSVDHWDPALFHSPLHSHEINDPIHDRTQIEMRDVDRAVQESGSSQMDAETPQTIRTQHEIDIIPSDFSFAKN</sequence>
<keyword evidence="4 8" id="KW-0611">Plant defense</keyword>
<feature type="transmembrane region" description="Helical" evidence="10">
    <location>
        <begin position="183"/>
        <end position="204"/>
    </location>
</feature>
<keyword evidence="7 8" id="KW-0568">Pathogenesis-related protein</keyword>
<reference evidence="11 12" key="1">
    <citation type="journal article" date="2021" name="Plant Biotechnol. J.">
        <title>Multi-omics assisted identification of the key and species-specific regulatory components of drought-tolerant mechanisms in Gossypium stocksii.</title>
        <authorList>
            <person name="Yu D."/>
            <person name="Ke L."/>
            <person name="Zhang D."/>
            <person name="Wu Y."/>
            <person name="Sun Y."/>
            <person name="Mei J."/>
            <person name="Sun J."/>
            <person name="Sun Y."/>
        </authorList>
    </citation>
    <scope>NUCLEOTIDE SEQUENCE [LARGE SCALE GENOMIC DNA]</scope>
    <source>
        <strain evidence="12">cv. E1</strain>
        <tissue evidence="11">Leaf</tissue>
    </source>
</reference>
<organism evidence="11 12">
    <name type="scientific">Gossypium stocksii</name>
    <dbReference type="NCBI Taxonomy" id="47602"/>
    <lineage>
        <taxon>Eukaryota</taxon>
        <taxon>Viridiplantae</taxon>
        <taxon>Streptophyta</taxon>
        <taxon>Embryophyta</taxon>
        <taxon>Tracheophyta</taxon>
        <taxon>Spermatophyta</taxon>
        <taxon>Magnoliopsida</taxon>
        <taxon>eudicotyledons</taxon>
        <taxon>Gunneridae</taxon>
        <taxon>Pentapetalae</taxon>
        <taxon>rosids</taxon>
        <taxon>malvids</taxon>
        <taxon>Malvales</taxon>
        <taxon>Malvaceae</taxon>
        <taxon>Malvoideae</taxon>
        <taxon>Gossypium</taxon>
    </lineage>
</organism>
<evidence type="ECO:0000313" key="11">
    <source>
        <dbReference type="EMBL" id="KAH1045801.1"/>
    </source>
</evidence>
<keyword evidence="8" id="KW-0112">Calmodulin-binding</keyword>
<feature type="compositionally biased region" description="Polar residues" evidence="9">
    <location>
        <begin position="492"/>
        <end position="506"/>
    </location>
</feature>
<dbReference type="InterPro" id="IPR004326">
    <property type="entry name" value="Mlo"/>
</dbReference>
<comment type="caution">
    <text evidence="11">The sequence shown here is derived from an EMBL/GenBank/DDBJ whole genome shotgun (WGS) entry which is preliminary data.</text>
</comment>
<evidence type="ECO:0000256" key="10">
    <source>
        <dbReference type="SAM" id="Phobius"/>
    </source>
</evidence>
<evidence type="ECO:0000256" key="1">
    <source>
        <dbReference type="ARBA" id="ARBA00004141"/>
    </source>
</evidence>